<proteinExistence type="predicted"/>
<dbReference type="Proteomes" id="UP000789342">
    <property type="component" value="Unassembled WGS sequence"/>
</dbReference>
<keyword evidence="5" id="KW-1185">Reference proteome</keyword>
<dbReference type="PANTHER" id="PTHR48036">
    <property type="entry name" value="SPLICING FACTOR (PAD-1), PUTATIVE (AFU_ORTHOLOGUE AFUA_1G15810)-RELATED"/>
    <property type="match status" value="1"/>
</dbReference>
<dbReference type="InterPro" id="IPR035979">
    <property type="entry name" value="RBD_domain_sf"/>
</dbReference>
<dbReference type="PROSITE" id="PS50102">
    <property type="entry name" value="RRM"/>
    <property type="match status" value="1"/>
</dbReference>
<name>A0A9N9JD79_9GLOM</name>
<accession>A0A9N9JD79</accession>
<dbReference type="InterPro" id="IPR000504">
    <property type="entry name" value="RRM_dom"/>
</dbReference>
<protein>
    <submittedName>
        <fullName evidence="4">8776_t:CDS:1</fullName>
    </submittedName>
</protein>
<dbReference type="OrthoDB" id="5411533at2759"/>
<evidence type="ECO:0000313" key="5">
    <source>
        <dbReference type="Proteomes" id="UP000789342"/>
    </source>
</evidence>
<gene>
    <name evidence="4" type="ORF">AMORRO_LOCUS16849</name>
</gene>
<reference evidence="4" key="1">
    <citation type="submission" date="2021-06" db="EMBL/GenBank/DDBJ databases">
        <authorList>
            <person name="Kallberg Y."/>
            <person name="Tangrot J."/>
            <person name="Rosling A."/>
        </authorList>
    </citation>
    <scope>NUCLEOTIDE SEQUENCE</scope>
    <source>
        <strain evidence="4">CL551</strain>
    </source>
</reference>
<dbReference type="InterPro" id="IPR006509">
    <property type="entry name" value="RBM39_SF"/>
</dbReference>
<dbReference type="AlphaFoldDB" id="A0A9N9JD79"/>
<dbReference type="GO" id="GO:0005634">
    <property type="term" value="C:nucleus"/>
    <property type="evidence" value="ECO:0007669"/>
    <property type="project" value="InterPro"/>
</dbReference>
<dbReference type="GO" id="GO:0003723">
    <property type="term" value="F:RNA binding"/>
    <property type="evidence" value="ECO:0007669"/>
    <property type="project" value="UniProtKB-UniRule"/>
</dbReference>
<feature type="domain" description="RRM" evidence="3">
    <location>
        <begin position="135"/>
        <end position="177"/>
    </location>
</feature>
<organism evidence="4 5">
    <name type="scientific">Acaulospora morrowiae</name>
    <dbReference type="NCBI Taxonomy" id="94023"/>
    <lineage>
        <taxon>Eukaryota</taxon>
        <taxon>Fungi</taxon>
        <taxon>Fungi incertae sedis</taxon>
        <taxon>Mucoromycota</taxon>
        <taxon>Glomeromycotina</taxon>
        <taxon>Glomeromycetes</taxon>
        <taxon>Diversisporales</taxon>
        <taxon>Acaulosporaceae</taxon>
        <taxon>Acaulospora</taxon>
    </lineage>
</organism>
<dbReference type="GO" id="GO:0006397">
    <property type="term" value="P:mRNA processing"/>
    <property type="evidence" value="ECO:0007669"/>
    <property type="project" value="InterPro"/>
</dbReference>
<evidence type="ECO:0000256" key="2">
    <source>
        <dbReference type="SAM" id="MobiDB-lite"/>
    </source>
</evidence>
<dbReference type="InterPro" id="IPR012677">
    <property type="entry name" value="Nucleotide-bd_a/b_plait_sf"/>
</dbReference>
<dbReference type="SUPFAM" id="SSF54928">
    <property type="entry name" value="RNA-binding domain, RBD"/>
    <property type="match status" value="1"/>
</dbReference>
<dbReference type="Gene3D" id="3.30.70.330">
    <property type="match status" value="1"/>
</dbReference>
<dbReference type="EMBL" id="CAJVPV010048834">
    <property type="protein sequence ID" value="CAG8775058.1"/>
    <property type="molecule type" value="Genomic_DNA"/>
</dbReference>
<evidence type="ECO:0000259" key="3">
    <source>
        <dbReference type="PROSITE" id="PS50102"/>
    </source>
</evidence>
<comment type="caution">
    <text evidence="4">The sequence shown here is derived from an EMBL/GenBank/DDBJ whole genome shotgun (WGS) entry which is preliminary data.</text>
</comment>
<keyword evidence="1" id="KW-0694">RNA-binding</keyword>
<feature type="region of interest" description="Disordered" evidence="2">
    <location>
        <begin position="114"/>
        <end position="133"/>
    </location>
</feature>
<evidence type="ECO:0000313" key="4">
    <source>
        <dbReference type="EMBL" id="CAG8775058.1"/>
    </source>
</evidence>
<evidence type="ECO:0000256" key="1">
    <source>
        <dbReference type="PROSITE-ProRule" id="PRU00176"/>
    </source>
</evidence>
<sequence>MAEDFDVEAMLEAPFQKGQEPIVTQATNGKSRLEKDDAKRNDGVIEVLHALLVIDIDHIPDPVAHVGHVLDRIEDDVVVLNRATRDDGVGHVLGKGDAEVVAHAGKVEVLADLGMTDRRRRSPTPPLDEEERDKRTVFVMQLAARLRTRELADFFSTAGKVRDAKIIADRISRRSKG</sequence>
<feature type="non-terminal residue" evidence="4">
    <location>
        <position position="177"/>
    </location>
</feature>